<evidence type="ECO:0000313" key="1">
    <source>
        <dbReference type="EMBL" id="KKL21998.1"/>
    </source>
</evidence>
<organism evidence="1">
    <name type="scientific">marine sediment metagenome</name>
    <dbReference type="NCBI Taxonomy" id="412755"/>
    <lineage>
        <taxon>unclassified sequences</taxon>
        <taxon>metagenomes</taxon>
        <taxon>ecological metagenomes</taxon>
    </lineage>
</organism>
<dbReference type="AlphaFoldDB" id="A0A0F9ED99"/>
<sequence>YGYWTDTRLARLIIETLPIEARHIELLVQPGTESRLIAELVAEDWRGIGMKVSLKQGMSDFFDRVVRGDYQAALGYFGPFIDTPEQYLWPYQINAKPVPNVMSYESPPFQEAYQHYVSEPDPSKRLTHLQSALDILLRDAPMVWLVKAPHIVASKRAFSVPRTSGMPLFFKLVSN</sequence>
<name>A0A0F9ED99_9ZZZZ</name>
<dbReference type="SUPFAM" id="SSF53850">
    <property type="entry name" value="Periplasmic binding protein-like II"/>
    <property type="match status" value="1"/>
</dbReference>
<protein>
    <recommendedName>
        <fullName evidence="2">Solute-binding protein family 5 domain-containing protein</fullName>
    </recommendedName>
</protein>
<comment type="caution">
    <text evidence="1">The sequence shown here is derived from an EMBL/GenBank/DDBJ whole genome shotgun (WGS) entry which is preliminary data.</text>
</comment>
<dbReference type="Gene3D" id="3.10.105.10">
    <property type="entry name" value="Dipeptide-binding Protein, Domain 3"/>
    <property type="match status" value="1"/>
</dbReference>
<reference evidence="1" key="1">
    <citation type="journal article" date="2015" name="Nature">
        <title>Complex archaea that bridge the gap between prokaryotes and eukaryotes.</title>
        <authorList>
            <person name="Spang A."/>
            <person name="Saw J.H."/>
            <person name="Jorgensen S.L."/>
            <person name="Zaremba-Niedzwiedzka K."/>
            <person name="Martijn J."/>
            <person name="Lind A.E."/>
            <person name="van Eijk R."/>
            <person name="Schleper C."/>
            <person name="Guy L."/>
            <person name="Ettema T.J."/>
        </authorList>
    </citation>
    <scope>NUCLEOTIDE SEQUENCE</scope>
</reference>
<accession>A0A0F9ED99</accession>
<evidence type="ECO:0008006" key="2">
    <source>
        <dbReference type="Google" id="ProtNLM"/>
    </source>
</evidence>
<gene>
    <name evidence="1" type="ORF">LCGC14_2439850</name>
</gene>
<proteinExistence type="predicted"/>
<feature type="non-terminal residue" evidence="1">
    <location>
        <position position="1"/>
    </location>
</feature>
<dbReference type="EMBL" id="LAZR01037516">
    <property type="protein sequence ID" value="KKL21998.1"/>
    <property type="molecule type" value="Genomic_DNA"/>
</dbReference>